<dbReference type="InterPro" id="IPR000160">
    <property type="entry name" value="GGDEF_dom"/>
</dbReference>
<organism evidence="3">
    <name type="scientific">marine sediment metagenome</name>
    <dbReference type="NCBI Taxonomy" id="412755"/>
    <lineage>
        <taxon>unclassified sequences</taxon>
        <taxon>metagenomes</taxon>
        <taxon>ecological metagenomes</taxon>
    </lineage>
</organism>
<dbReference type="InterPro" id="IPR029787">
    <property type="entry name" value="Nucleotide_cyclase"/>
</dbReference>
<dbReference type="FunFam" id="3.30.70.270:FF:000001">
    <property type="entry name" value="Diguanylate cyclase domain protein"/>
    <property type="match status" value="1"/>
</dbReference>
<dbReference type="SMART" id="SM00267">
    <property type="entry name" value="GGDEF"/>
    <property type="match status" value="1"/>
</dbReference>
<keyword evidence="1" id="KW-0472">Membrane</keyword>
<dbReference type="GO" id="GO:0005886">
    <property type="term" value="C:plasma membrane"/>
    <property type="evidence" value="ECO:0007669"/>
    <property type="project" value="TreeGrafter"/>
</dbReference>
<keyword evidence="1" id="KW-0812">Transmembrane</keyword>
<dbReference type="SUPFAM" id="SSF55073">
    <property type="entry name" value="Nucleotide cyclase"/>
    <property type="match status" value="1"/>
</dbReference>
<feature type="domain" description="GGDEF" evidence="2">
    <location>
        <begin position="108"/>
        <end position="241"/>
    </location>
</feature>
<dbReference type="GO" id="GO:1902201">
    <property type="term" value="P:negative regulation of bacterial-type flagellum-dependent cell motility"/>
    <property type="evidence" value="ECO:0007669"/>
    <property type="project" value="TreeGrafter"/>
</dbReference>
<dbReference type="PANTHER" id="PTHR45138">
    <property type="entry name" value="REGULATORY COMPONENTS OF SENSORY TRANSDUCTION SYSTEM"/>
    <property type="match status" value="1"/>
</dbReference>
<dbReference type="GO" id="GO:0043709">
    <property type="term" value="P:cell adhesion involved in single-species biofilm formation"/>
    <property type="evidence" value="ECO:0007669"/>
    <property type="project" value="TreeGrafter"/>
</dbReference>
<dbReference type="Pfam" id="PF00990">
    <property type="entry name" value="GGDEF"/>
    <property type="match status" value="1"/>
</dbReference>
<name>X0YH90_9ZZZZ</name>
<accession>X0YH90</accession>
<dbReference type="InterPro" id="IPR043128">
    <property type="entry name" value="Rev_trsase/Diguanyl_cyclase"/>
</dbReference>
<proteinExistence type="predicted"/>
<evidence type="ECO:0000313" key="3">
    <source>
        <dbReference type="EMBL" id="GAG55280.1"/>
    </source>
</evidence>
<dbReference type="EMBL" id="BART01005928">
    <property type="protein sequence ID" value="GAG55280.1"/>
    <property type="molecule type" value="Genomic_DNA"/>
</dbReference>
<evidence type="ECO:0000259" key="2">
    <source>
        <dbReference type="PROSITE" id="PS50887"/>
    </source>
</evidence>
<dbReference type="Gene3D" id="3.30.70.270">
    <property type="match status" value="1"/>
</dbReference>
<dbReference type="PROSITE" id="PS50887">
    <property type="entry name" value="GGDEF"/>
    <property type="match status" value="1"/>
</dbReference>
<reference evidence="3" key="1">
    <citation type="journal article" date="2014" name="Front. Microbiol.">
        <title>High frequency of phylogenetically diverse reductive dehalogenase-homologous genes in deep subseafloor sedimentary metagenomes.</title>
        <authorList>
            <person name="Kawai M."/>
            <person name="Futagami T."/>
            <person name="Toyoda A."/>
            <person name="Takaki Y."/>
            <person name="Nishi S."/>
            <person name="Hori S."/>
            <person name="Arai W."/>
            <person name="Tsubouchi T."/>
            <person name="Morono Y."/>
            <person name="Uchiyama I."/>
            <person name="Ito T."/>
            <person name="Fujiyama A."/>
            <person name="Inagaki F."/>
            <person name="Takami H."/>
        </authorList>
    </citation>
    <scope>NUCLEOTIDE SEQUENCE</scope>
    <source>
        <strain evidence="3">Expedition CK06-06</strain>
    </source>
</reference>
<keyword evidence="1" id="KW-1133">Transmembrane helix</keyword>
<dbReference type="PANTHER" id="PTHR45138:SF9">
    <property type="entry name" value="DIGUANYLATE CYCLASE DGCM-RELATED"/>
    <property type="match status" value="1"/>
</dbReference>
<dbReference type="GO" id="GO:0052621">
    <property type="term" value="F:diguanylate cyclase activity"/>
    <property type="evidence" value="ECO:0007669"/>
    <property type="project" value="TreeGrafter"/>
</dbReference>
<feature type="transmembrane region" description="Helical" evidence="1">
    <location>
        <begin position="20"/>
        <end position="39"/>
    </location>
</feature>
<dbReference type="AlphaFoldDB" id="X0YH90"/>
<dbReference type="InterPro" id="IPR050469">
    <property type="entry name" value="Diguanylate_Cyclase"/>
</dbReference>
<protein>
    <recommendedName>
        <fullName evidence="2">GGDEF domain-containing protein</fullName>
    </recommendedName>
</protein>
<gene>
    <name evidence="3" type="ORF">S01H4_13457</name>
</gene>
<comment type="caution">
    <text evidence="3">The sequence shown here is derived from an EMBL/GenBank/DDBJ whole genome shotgun (WGS) entry which is preliminary data.</text>
</comment>
<dbReference type="CDD" id="cd01949">
    <property type="entry name" value="GGDEF"/>
    <property type="match status" value="1"/>
</dbReference>
<dbReference type="NCBIfam" id="TIGR00254">
    <property type="entry name" value="GGDEF"/>
    <property type="match status" value="1"/>
</dbReference>
<evidence type="ECO:0000256" key="1">
    <source>
        <dbReference type="SAM" id="Phobius"/>
    </source>
</evidence>
<sequence>MFMPMKKAMKIMRNLHLNYLWIVSVAVVLSIVTGLVYLIKNLIPKINILISDLKISKIKLEEDISKRKEIEDELKTLSLTDELTGLYNRRGFFNLAEQQLKLAKRAKEKVYMLYLDIDRFKEINDTFGHNEGDEALKDIAMVLRDSYRESDVIGRIGGDEFVVFPIGTNYETIKIVVDRLLGKIDIHNKKSNKSYKLSISIGVANYDPKKPCSLDELLNQADKLMYSQKKNKKKSLSLLSPTNQ</sequence>